<evidence type="ECO:0000256" key="3">
    <source>
        <dbReference type="ARBA" id="ARBA00038335"/>
    </source>
</evidence>
<evidence type="ECO:0000313" key="7">
    <source>
        <dbReference type="Proteomes" id="UP000316726"/>
    </source>
</evidence>
<feature type="compositionally biased region" description="Polar residues" evidence="4">
    <location>
        <begin position="417"/>
        <end position="426"/>
    </location>
</feature>
<feature type="compositionally biased region" description="Acidic residues" evidence="4">
    <location>
        <begin position="602"/>
        <end position="626"/>
    </location>
</feature>
<evidence type="ECO:0000256" key="2">
    <source>
        <dbReference type="ARBA" id="ARBA00023242"/>
    </source>
</evidence>
<dbReference type="GO" id="GO:0005730">
    <property type="term" value="C:nucleolus"/>
    <property type="evidence" value="ECO:0007669"/>
    <property type="project" value="TreeGrafter"/>
</dbReference>
<name>A0A5B8ME32_9CHLO</name>
<dbReference type="GO" id="GO:0000462">
    <property type="term" value="P:maturation of SSU-rRNA from tricistronic rRNA transcript (SSU-rRNA, 5.8S rRNA, LSU-rRNA)"/>
    <property type="evidence" value="ECO:0007669"/>
    <property type="project" value="TreeGrafter"/>
</dbReference>
<evidence type="ECO:0000256" key="1">
    <source>
        <dbReference type="ARBA" id="ARBA00004123"/>
    </source>
</evidence>
<dbReference type="SUPFAM" id="SSF101908">
    <property type="entry name" value="Putative isomerase YbhE"/>
    <property type="match status" value="1"/>
</dbReference>
<organism evidence="6 7">
    <name type="scientific">Chloropicon primus</name>
    <dbReference type="NCBI Taxonomy" id="1764295"/>
    <lineage>
        <taxon>Eukaryota</taxon>
        <taxon>Viridiplantae</taxon>
        <taxon>Chlorophyta</taxon>
        <taxon>Chloropicophyceae</taxon>
        <taxon>Chloropicales</taxon>
        <taxon>Chloropicaceae</taxon>
        <taxon>Chloropicon</taxon>
    </lineage>
</organism>
<dbReference type="InterPro" id="IPR015943">
    <property type="entry name" value="WD40/YVTN_repeat-like_dom_sf"/>
</dbReference>
<dbReference type="PANTHER" id="PTHR44267">
    <property type="entry name" value="WD REPEAT-CONTAINING PROTEIN 43"/>
    <property type="match status" value="1"/>
</dbReference>
<dbReference type="OrthoDB" id="30195at2759"/>
<keyword evidence="7" id="KW-1185">Reference proteome</keyword>
<dbReference type="STRING" id="1764295.A0A5B8ME32"/>
<sequence>MVATAPTNGPSSSMDVSSSGTTACVSRILPAGISVTRRVKGKLVGVEIPAKKLDIGDDRVTTVRVLAEDSGKCMCFYGTSGGACGRISISAAGKKKFSLDWKAGGDEETSGGVSSISCDSEGTLLFVARANGTVSRTGAKDGDQAESYSVEEGGDLVGVRVLSDDKYAYLSSGKEVLLYSFAKEKAIGTLLPSHDSRIVEIATCLDEKVLLGAGAGVVDVWKVNRRPAAKPASSACTINLPSGSEITACSVHKTEPLVALVTKSKETGHGLVYLYSVSMKTAKKGSNDESVLLATLECGSAEVVGSEFCQEGGKCIIALAASEDGEVSFHDVEFDTEESGKVINLGGGSAEGSPSTNKAGAKKRKQLDAEQPQQNGKDSGEEEEAGPSPHDSTPLEVRVSQMAINSGKKGAPPAGQNGASRGQAKGNQLNADSTVVLLSQALQSSDKQLLEQCLQIRQEQVISNTVKQLRSDQVGKLVPLLVERINSSSTRAMQVACWLRHLVRNHLTYIISAPTMKRHLSVLYQSLEERQSSHNALLGLHGRLELLTSYIKTMRQRQAEAAQNAADGSAQDYYSDPSVVHVHESDQVETISLVPQVPADLVMEEQSDEDSEEDEDMEEGSEEEED</sequence>
<accession>A0A5B8ME32</accession>
<dbReference type="InterPro" id="IPR052414">
    <property type="entry name" value="U3_snoRNA-assoc_WDR"/>
</dbReference>
<evidence type="ECO:0000256" key="4">
    <source>
        <dbReference type="SAM" id="MobiDB-lite"/>
    </source>
</evidence>
<evidence type="ECO:0000259" key="5">
    <source>
        <dbReference type="Pfam" id="PF04003"/>
    </source>
</evidence>
<keyword evidence="2" id="KW-0539">Nucleus</keyword>
<dbReference type="InterPro" id="IPR007148">
    <property type="entry name" value="SSU_processome_Utp12"/>
</dbReference>
<comment type="similarity">
    <text evidence="3">Belongs to the UTP5 family.</text>
</comment>
<dbReference type="Gene3D" id="2.130.10.10">
    <property type="entry name" value="YVTN repeat-like/Quinoprotein amine dehydrogenase"/>
    <property type="match status" value="1"/>
</dbReference>
<comment type="subcellular location">
    <subcellularLocation>
        <location evidence="1">Nucleus</location>
    </subcellularLocation>
</comment>
<dbReference type="Pfam" id="PF04003">
    <property type="entry name" value="Utp12"/>
    <property type="match status" value="1"/>
</dbReference>
<dbReference type="EMBL" id="CP031034">
    <property type="protein sequence ID" value="QDZ18424.1"/>
    <property type="molecule type" value="Genomic_DNA"/>
</dbReference>
<reference evidence="6 7" key="1">
    <citation type="submission" date="2018-07" db="EMBL/GenBank/DDBJ databases">
        <title>The complete nuclear genome of the prasinophyte Chloropicon primus (CCMP1205).</title>
        <authorList>
            <person name="Pombert J.-F."/>
            <person name="Otis C."/>
            <person name="Turmel M."/>
            <person name="Lemieux C."/>
        </authorList>
    </citation>
    <scope>NUCLEOTIDE SEQUENCE [LARGE SCALE GENOMIC DNA]</scope>
    <source>
        <strain evidence="6 7">CCMP1205</strain>
    </source>
</reference>
<dbReference type="PANTHER" id="PTHR44267:SF1">
    <property type="entry name" value="WD REPEAT-CONTAINING PROTEIN 43"/>
    <property type="match status" value="1"/>
</dbReference>
<dbReference type="AlphaFoldDB" id="A0A5B8ME32"/>
<feature type="domain" description="Small-subunit processome Utp12" evidence="5">
    <location>
        <begin position="446"/>
        <end position="548"/>
    </location>
</feature>
<proteinExistence type="inferred from homology"/>
<dbReference type="Proteomes" id="UP000316726">
    <property type="component" value="Chromosome 1"/>
</dbReference>
<gene>
    <name evidence="6" type="ORF">A3770_01p09420</name>
</gene>
<evidence type="ECO:0000313" key="6">
    <source>
        <dbReference type="EMBL" id="QDZ18424.1"/>
    </source>
</evidence>
<feature type="region of interest" description="Disordered" evidence="4">
    <location>
        <begin position="585"/>
        <end position="626"/>
    </location>
</feature>
<feature type="region of interest" description="Disordered" evidence="4">
    <location>
        <begin position="341"/>
        <end position="426"/>
    </location>
</feature>
<protein>
    <recommendedName>
        <fullName evidence="5">Small-subunit processome Utp12 domain-containing protein</fullName>
    </recommendedName>
</protein>